<feature type="domain" description="Glycosyltransferase 2-like" evidence="6">
    <location>
        <begin position="8"/>
        <end position="107"/>
    </location>
</feature>
<evidence type="ECO:0000256" key="5">
    <source>
        <dbReference type="ARBA" id="ARBA00023136"/>
    </source>
</evidence>
<sequence>MPSSPSLSIIVPTLDEATTIEASLQHLLTLGDCEVEIIVVDGGSQDDTVSRAAPLASQLIHSPAGRARQMNAGARACRGEYLLFLHADTRLPPRADLLVARALSGPHCWGRFDVSLEGQHVLLPLIAFAMNLRSRWTGIATGDQALFMTHAAFDAVGGFPDQPLMEDIEISRRLSRLSSPACLRQRVVSSGRRWDRAGAWATIRLMWRLRWRYWRGESATTLAREYRHVR</sequence>
<proteinExistence type="predicted"/>
<dbReference type="PANTHER" id="PTHR43646:SF2">
    <property type="entry name" value="GLYCOSYLTRANSFERASE 2-LIKE DOMAIN-CONTAINING PROTEIN"/>
    <property type="match status" value="1"/>
</dbReference>
<gene>
    <name evidence="7" type="ORF">KPL81_01445</name>
</gene>
<organism evidence="7 8">
    <name type="scientific">Billgrantia antri</name>
    <dbReference type="NCBI Taxonomy" id="2846777"/>
    <lineage>
        <taxon>Bacteria</taxon>
        <taxon>Pseudomonadati</taxon>
        <taxon>Pseudomonadota</taxon>
        <taxon>Gammaproteobacteria</taxon>
        <taxon>Oceanospirillales</taxon>
        <taxon>Halomonadaceae</taxon>
        <taxon>Billgrantia</taxon>
    </lineage>
</organism>
<keyword evidence="5" id="KW-0472">Membrane</keyword>
<keyword evidence="3" id="KW-0328">Glycosyltransferase</keyword>
<dbReference type="Pfam" id="PF00535">
    <property type="entry name" value="Glycos_transf_2"/>
    <property type="match status" value="1"/>
</dbReference>
<evidence type="ECO:0000256" key="1">
    <source>
        <dbReference type="ARBA" id="ARBA00004236"/>
    </source>
</evidence>
<evidence type="ECO:0000256" key="3">
    <source>
        <dbReference type="ARBA" id="ARBA00022676"/>
    </source>
</evidence>
<dbReference type="InterPro" id="IPR029044">
    <property type="entry name" value="Nucleotide-diphossugar_trans"/>
</dbReference>
<comment type="subcellular location">
    <subcellularLocation>
        <location evidence="1">Cell membrane</location>
    </subcellularLocation>
</comment>
<dbReference type="Gene3D" id="3.90.550.10">
    <property type="entry name" value="Spore Coat Polysaccharide Biosynthesis Protein SpsA, Chain A"/>
    <property type="match status" value="1"/>
</dbReference>
<dbReference type="InterPro" id="IPR001173">
    <property type="entry name" value="Glyco_trans_2-like"/>
</dbReference>
<dbReference type="CDD" id="cd02522">
    <property type="entry name" value="GT_2_like_a"/>
    <property type="match status" value="1"/>
</dbReference>
<dbReference type="NCBIfam" id="TIGR04283">
    <property type="entry name" value="glyco_like_mftF"/>
    <property type="match status" value="1"/>
</dbReference>
<evidence type="ECO:0000256" key="2">
    <source>
        <dbReference type="ARBA" id="ARBA00022475"/>
    </source>
</evidence>
<protein>
    <submittedName>
        <fullName evidence="7">TIGR04283 family arsenosugar biosynthesis glycosyltransferase</fullName>
    </submittedName>
</protein>
<dbReference type="Proteomes" id="UP000769617">
    <property type="component" value="Unassembled WGS sequence"/>
</dbReference>
<keyword evidence="2" id="KW-1003">Cell membrane</keyword>
<evidence type="ECO:0000313" key="8">
    <source>
        <dbReference type="Proteomes" id="UP000769617"/>
    </source>
</evidence>
<evidence type="ECO:0000259" key="6">
    <source>
        <dbReference type="Pfam" id="PF00535"/>
    </source>
</evidence>
<dbReference type="InterPro" id="IPR026461">
    <property type="entry name" value="Trfase_2_rSAM/seldom_assoc"/>
</dbReference>
<keyword evidence="8" id="KW-1185">Reference proteome</keyword>
<dbReference type="SUPFAM" id="SSF53448">
    <property type="entry name" value="Nucleotide-diphospho-sugar transferases"/>
    <property type="match status" value="1"/>
</dbReference>
<keyword evidence="4" id="KW-0808">Transferase</keyword>
<dbReference type="EMBL" id="JAHYCA010000001">
    <property type="protein sequence ID" value="MBW6389826.1"/>
    <property type="molecule type" value="Genomic_DNA"/>
</dbReference>
<name>A0ABS6ZID7_9GAMM</name>
<comment type="caution">
    <text evidence="7">The sequence shown here is derived from an EMBL/GenBank/DDBJ whole genome shotgun (WGS) entry which is preliminary data.</text>
</comment>
<dbReference type="PANTHER" id="PTHR43646">
    <property type="entry name" value="GLYCOSYLTRANSFERASE"/>
    <property type="match status" value="1"/>
</dbReference>
<reference evidence="7 8" key="1">
    <citation type="submission" date="2021-07" db="EMBL/GenBank/DDBJ databases">
        <authorList>
            <person name="So Y."/>
        </authorList>
    </citation>
    <scope>NUCLEOTIDE SEQUENCE [LARGE SCALE GENOMIC DNA]</scope>
    <source>
        <strain evidence="7 8">Y3S6</strain>
    </source>
</reference>
<evidence type="ECO:0000256" key="4">
    <source>
        <dbReference type="ARBA" id="ARBA00022679"/>
    </source>
</evidence>
<evidence type="ECO:0000313" key="7">
    <source>
        <dbReference type="EMBL" id="MBW6389826.1"/>
    </source>
</evidence>
<dbReference type="RefSeq" id="WP_219790389.1">
    <property type="nucleotide sequence ID" value="NZ_JAHYCA010000001.1"/>
</dbReference>
<accession>A0ABS6ZID7</accession>